<evidence type="ECO:0000313" key="2">
    <source>
        <dbReference type="Proteomes" id="UP000887569"/>
    </source>
</evidence>
<dbReference type="WBParaSite" id="PgR011_g100_t09">
    <property type="protein sequence ID" value="PgR011_g100_t09"/>
    <property type="gene ID" value="PgR011_g100"/>
</dbReference>
<organism evidence="2 4">
    <name type="scientific">Parascaris univalens</name>
    <name type="common">Nematode worm</name>
    <dbReference type="NCBI Taxonomy" id="6257"/>
    <lineage>
        <taxon>Eukaryota</taxon>
        <taxon>Metazoa</taxon>
        <taxon>Ecdysozoa</taxon>
        <taxon>Nematoda</taxon>
        <taxon>Chromadorea</taxon>
        <taxon>Rhabditida</taxon>
        <taxon>Spirurina</taxon>
        <taxon>Ascaridomorpha</taxon>
        <taxon>Ascaridoidea</taxon>
        <taxon>Ascarididae</taxon>
        <taxon>Parascaris</taxon>
    </lineage>
</organism>
<evidence type="ECO:0000313" key="4">
    <source>
        <dbReference type="WBParaSite" id="PgR011_g100_t09"/>
    </source>
</evidence>
<name>A0A915AN45_PARUN</name>
<protein>
    <submittedName>
        <fullName evidence="3 4">MICOS complex subunit MIC19</fullName>
    </submittedName>
</protein>
<dbReference type="AlphaFoldDB" id="A0A915AN45"/>
<sequence length="187" mass="22107">HINYLRYLRTMGAGQSQEQSNERHDSPKIVRIERTEIPEEYKTVGVSNEVVNRVLAMHGEQISSDEIDSLREQLNHERTTNERLREQMSYLNELQERTPTYTPKEESKISLEEMEERKRIFNETIERVEQMFFAYQRENACESNEKEIMECLKKNKNRLLNCSSLVNNYENCVAEMRARVLAEVGNA</sequence>
<keyword evidence="2" id="KW-1185">Reference proteome</keyword>
<evidence type="ECO:0000313" key="3">
    <source>
        <dbReference type="WBParaSite" id="PgR011_g100_t07"/>
    </source>
</evidence>
<accession>A0A915AN45</accession>
<dbReference type="WBParaSite" id="PgR011_g100_t07">
    <property type="protein sequence ID" value="PgR011_g100_t07"/>
    <property type="gene ID" value="PgR011_g100"/>
</dbReference>
<reference evidence="3 4" key="1">
    <citation type="submission" date="2022-11" db="UniProtKB">
        <authorList>
            <consortium name="WormBaseParasite"/>
        </authorList>
    </citation>
    <scope>IDENTIFICATION</scope>
</reference>
<feature type="coiled-coil region" evidence="1">
    <location>
        <begin position="67"/>
        <end position="131"/>
    </location>
</feature>
<dbReference type="Proteomes" id="UP000887569">
    <property type="component" value="Unplaced"/>
</dbReference>
<proteinExistence type="predicted"/>
<evidence type="ECO:0000256" key="1">
    <source>
        <dbReference type="SAM" id="Coils"/>
    </source>
</evidence>
<keyword evidence="1" id="KW-0175">Coiled coil</keyword>